<organism evidence="2">
    <name type="scientific">Tanacetum cinerariifolium</name>
    <name type="common">Dalmatian daisy</name>
    <name type="synonym">Chrysanthemum cinerariifolium</name>
    <dbReference type="NCBI Taxonomy" id="118510"/>
    <lineage>
        <taxon>Eukaryota</taxon>
        <taxon>Viridiplantae</taxon>
        <taxon>Streptophyta</taxon>
        <taxon>Embryophyta</taxon>
        <taxon>Tracheophyta</taxon>
        <taxon>Spermatophyta</taxon>
        <taxon>Magnoliopsida</taxon>
        <taxon>eudicotyledons</taxon>
        <taxon>Gunneridae</taxon>
        <taxon>Pentapetalae</taxon>
        <taxon>asterids</taxon>
        <taxon>campanulids</taxon>
        <taxon>Asterales</taxon>
        <taxon>Asteraceae</taxon>
        <taxon>Asteroideae</taxon>
        <taxon>Anthemideae</taxon>
        <taxon>Anthemidinae</taxon>
        <taxon>Tanacetum</taxon>
    </lineage>
</organism>
<dbReference type="AlphaFoldDB" id="A0A699W6E3"/>
<feature type="region of interest" description="Disordered" evidence="1">
    <location>
        <begin position="1"/>
        <end position="45"/>
    </location>
</feature>
<comment type="caution">
    <text evidence="2">The sequence shown here is derived from an EMBL/GenBank/DDBJ whole genome shotgun (WGS) entry which is preliminary data.</text>
</comment>
<feature type="non-terminal residue" evidence="2">
    <location>
        <position position="114"/>
    </location>
</feature>
<name>A0A699W6E3_TANCI</name>
<gene>
    <name evidence="2" type="ORF">Tci_915481</name>
</gene>
<sequence length="114" mass="12289">PHNTDADATFEVKEPESEVHVSPSSSAKTKKHDDKTKREVKDKSPIELSTGVRDLSDDFEELFDNSTNGVNVASTPIIVVEPNSTNSTNTFSAACPSNNDVSLTFELGGKSSYV</sequence>
<feature type="compositionally biased region" description="Basic and acidic residues" evidence="1">
    <location>
        <begin position="31"/>
        <end position="45"/>
    </location>
</feature>
<reference evidence="2" key="1">
    <citation type="journal article" date="2019" name="Sci. Rep.">
        <title>Draft genome of Tanacetum cinerariifolium, the natural source of mosquito coil.</title>
        <authorList>
            <person name="Yamashiro T."/>
            <person name="Shiraishi A."/>
            <person name="Satake H."/>
            <person name="Nakayama K."/>
        </authorList>
    </citation>
    <scope>NUCLEOTIDE SEQUENCE</scope>
</reference>
<proteinExistence type="predicted"/>
<evidence type="ECO:0000313" key="2">
    <source>
        <dbReference type="EMBL" id="GFD43512.1"/>
    </source>
</evidence>
<feature type="non-terminal residue" evidence="2">
    <location>
        <position position="1"/>
    </location>
</feature>
<protein>
    <submittedName>
        <fullName evidence="2">Uncharacterized protein</fullName>
    </submittedName>
</protein>
<feature type="compositionally biased region" description="Basic and acidic residues" evidence="1">
    <location>
        <begin position="10"/>
        <end position="19"/>
    </location>
</feature>
<evidence type="ECO:0000256" key="1">
    <source>
        <dbReference type="SAM" id="MobiDB-lite"/>
    </source>
</evidence>
<accession>A0A699W6E3</accession>
<dbReference type="EMBL" id="BKCJ011599098">
    <property type="protein sequence ID" value="GFD43512.1"/>
    <property type="molecule type" value="Genomic_DNA"/>
</dbReference>